<dbReference type="AlphaFoldDB" id="D7MIH5"/>
<dbReference type="Proteomes" id="UP000008694">
    <property type="component" value="Unassembled WGS sequence"/>
</dbReference>
<keyword evidence="3" id="KW-1185">Reference proteome</keyword>
<dbReference type="HOGENOM" id="CLU_2267461_0_0_1"/>
<name>D7MIH5_ARALL</name>
<evidence type="ECO:0000313" key="3">
    <source>
        <dbReference type="Proteomes" id="UP000008694"/>
    </source>
</evidence>
<reference evidence="3" key="1">
    <citation type="journal article" date="2011" name="Nat. Genet.">
        <title>The Arabidopsis lyrata genome sequence and the basis of rapid genome size change.</title>
        <authorList>
            <person name="Hu T.T."/>
            <person name="Pattyn P."/>
            <person name="Bakker E.G."/>
            <person name="Cao J."/>
            <person name="Cheng J.-F."/>
            <person name="Clark R.M."/>
            <person name="Fahlgren N."/>
            <person name="Fawcett J.A."/>
            <person name="Grimwood J."/>
            <person name="Gundlach H."/>
            <person name="Haberer G."/>
            <person name="Hollister J.D."/>
            <person name="Ossowski S."/>
            <person name="Ottilar R.P."/>
            <person name="Salamov A.A."/>
            <person name="Schneeberger K."/>
            <person name="Spannagl M."/>
            <person name="Wang X."/>
            <person name="Yang L."/>
            <person name="Nasrallah M.E."/>
            <person name="Bergelson J."/>
            <person name="Carrington J.C."/>
            <person name="Gaut B.S."/>
            <person name="Schmutz J."/>
            <person name="Mayer K.F.X."/>
            <person name="Van de Peer Y."/>
            <person name="Grigoriev I.V."/>
            <person name="Nordborg M."/>
            <person name="Weigel D."/>
            <person name="Guo Y.-L."/>
        </authorList>
    </citation>
    <scope>NUCLEOTIDE SEQUENCE [LARGE SCALE GENOMIC DNA]</scope>
    <source>
        <strain evidence="3">cv. MN47</strain>
    </source>
</reference>
<sequence>MAIPLKLVAVVLFLHVIFSSVFVSAEMISSNSADCPSSSSCSVSIGTLKVGCLEISVTFNVLLLVCCFFRWVALRQDITHLGGMGSEIDPTSRWYGKVELIVI</sequence>
<dbReference type="EMBL" id="GL348719">
    <property type="protein sequence ID" value="EFH46821.1"/>
    <property type="molecule type" value="Genomic_DNA"/>
</dbReference>
<gene>
    <name evidence="2" type="ORF">ARALYDRAFT_915927</name>
</gene>
<keyword evidence="1" id="KW-0732">Signal</keyword>
<organism evidence="3">
    <name type="scientific">Arabidopsis lyrata subsp. lyrata</name>
    <name type="common">Lyre-leaved rock-cress</name>
    <dbReference type="NCBI Taxonomy" id="81972"/>
    <lineage>
        <taxon>Eukaryota</taxon>
        <taxon>Viridiplantae</taxon>
        <taxon>Streptophyta</taxon>
        <taxon>Embryophyta</taxon>
        <taxon>Tracheophyta</taxon>
        <taxon>Spermatophyta</taxon>
        <taxon>Magnoliopsida</taxon>
        <taxon>eudicotyledons</taxon>
        <taxon>Gunneridae</taxon>
        <taxon>Pentapetalae</taxon>
        <taxon>rosids</taxon>
        <taxon>malvids</taxon>
        <taxon>Brassicales</taxon>
        <taxon>Brassicaceae</taxon>
        <taxon>Camelineae</taxon>
        <taxon>Arabidopsis</taxon>
    </lineage>
</organism>
<feature type="chain" id="PRO_5003104081" evidence="1">
    <location>
        <begin position="20"/>
        <end position="103"/>
    </location>
</feature>
<dbReference type="Gramene" id="scaffold_703669.1">
    <property type="protein sequence ID" value="scaffold_703669.1"/>
    <property type="gene ID" value="scaffold_703669.1"/>
</dbReference>
<evidence type="ECO:0000313" key="2">
    <source>
        <dbReference type="EMBL" id="EFH46821.1"/>
    </source>
</evidence>
<proteinExistence type="predicted"/>
<evidence type="ECO:0000256" key="1">
    <source>
        <dbReference type="SAM" id="SignalP"/>
    </source>
</evidence>
<accession>D7MIH5</accession>
<protein>
    <submittedName>
        <fullName evidence="2">Predicted protein</fullName>
    </submittedName>
</protein>
<feature type="signal peptide" evidence="1">
    <location>
        <begin position="1"/>
        <end position="19"/>
    </location>
</feature>